<dbReference type="OrthoDB" id="2372098at2759"/>
<evidence type="ECO:0000313" key="1">
    <source>
        <dbReference type="EMBL" id="CAG8701062.1"/>
    </source>
</evidence>
<comment type="caution">
    <text evidence="1">The sequence shown here is derived from an EMBL/GenBank/DDBJ whole genome shotgun (WGS) entry which is preliminary data.</text>
</comment>
<protein>
    <submittedName>
        <fullName evidence="1">2676_t:CDS:1</fullName>
    </submittedName>
</protein>
<sequence length="288" mass="33688">MASFVDLPHIYNISVNKFHNFHEREGLRKFALLNNFLYTKFEALEQEPFEWSEEEVKKDEMNWFDACLDSLDEEENGYVYIKLMNNDDAMELEGQDSDIHLTEDIIIPEDLLHLPYFVPEAVHMSIDQEEEETFAETYETVDTNPEGVELKKDEDVNMIDYSDTSSDTERSFHPYWKDNSIIASSPEDFCRPFPNFNGMPRLFQRYRLGRDDFIMQPLDSRAVLGLLDHKRSKDDLDILCSLAPRDLDQGALMDVISMLGCRGEKKNDDSKKNPPLSSLEDDKIWFIR</sequence>
<accession>A0A9N9N4Z9</accession>
<reference evidence="1" key="1">
    <citation type="submission" date="2021-06" db="EMBL/GenBank/DDBJ databases">
        <authorList>
            <person name="Kallberg Y."/>
            <person name="Tangrot J."/>
            <person name="Rosling A."/>
        </authorList>
    </citation>
    <scope>NUCLEOTIDE SEQUENCE</scope>
    <source>
        <strain evidence="1">CL551</strain>
    </source>
</reference>
<proteinExistence type="predicted"/>
<name>A0A9N9N4Z9_9GLOM</name>
<keyword evidence="2" id="KW-1185">Reference proteome</keyword>
<evidence type="ECO:0000313" key="2">
    <source>
        <dbReference type="Proteomes" id="UP000789342"/>
    </source>
</evidence>
<gene>
    <name evidence="1" type="ORF">AMORRO_LOCUS12134</name>
</gene>
<organism evidence="1 2">
    <name type="scientific">Acaulospora morrowiae</name>
    <dbReference type="NCBI Taxonomy" id="94023"/>
    <lineage>
        <taxon>Eukaryota</taxon>
        <taxon>Fungi</taxon>
        <taxon>Fungi incertae sedis</taxon>
        <taxon>Mucoromycota</taxon>
        <taxon>Glomeromycotina</taxon>
        <taxon>Glomeromycetes</taxon>
        <taxon>Diversisporales</taxon>
        <taxon>Acaulosporaceae</taxon>
        <taxon>Acaulospora</taxon>
    </lineage>
</organism>
<dbReference type="EMBL" id="CAJVPV010017048">
    <property type="protein sequence ID" value="CAG8701062.1"/>
    <property type="molecule type" value="Genomic_DNA"/>
</dbReference>
<dbReference type="Proteomes" id="UP000789342">
    <property type="component" value="Unassembled WGS sequence"/>
</dbReference>
<dbReference type="AlphaFoldDB" id="A0A9N9N4Z9"/>